<dbReference type="Pfam" id="PF05768">
    <property type="entry name" value="Glrx-like"/>
    <property type="match status" value="1"/>
</dbReference>
<dbReference type="SUPFAM" id="SSF52833">
    <property type="entry name" value="Thioredoxin-like"/>
    <property type="match status" value="1"/>
</dbReference>
<dbReference type="RefSeq" id="WP_160793212.1">
    <property type="nucleotide sequence ID" value="NZ_WRPA01000001.1"/>
</dbReference>
<sequence>MPKTSAYILFHTDGCHLCEQAQALICALNIDFVLQDICDDEQLAQRYGVRIPVLLREADGAELGWPFDSEQLQQFTGV</sequence>
<name>A0A6L7HVN1_9GAMM</name>
<evidence type="ECO:0000313" key="2">
    <source>
        <dbReference type="Proteomes" id="UP000474778"/>
    </source>
</evidence>
<proteinExistence type="predicted"/>
<organism evidence="1 2">
    <name type="scientific">Shewanella insulae</name>
    <dbReference type="NCBI Taxonomy" id="2681496"/>
    <lineage>
        <taxon>Bacteria</taxon>
        <taxon>Pseudomonadati</taxon>
        <taxon>Pseudomonadota</taxon>
        <taxon>Gammaproteobacteria</taxon>
        <taxon>Alteromonadales</taxon>
        <taxon>Shewanellaceae</taxon>
        <taxon>Shewanella</taxon>
    </lineage>
</organism>
<comment type="caution">
    <text evidence="1">The sequence shown here is derived from an EMBL/GenBank/DDBJ whole genome shotgun (WGS) entry which is preliminary data.</text>
</comment>
<protein>
    <submittedName>
        <fullName evidence="1">Glutaredoxin family protein</fullName>
    </submittedName>
</protein>
<accession>A0A6L7HVN1</accession>
<dbReference type="Gene3D" id="3.40.30.10">
    <property type="entry name" value="Glutaredoxin"/>
    <property type="match status" value="1"/>
</dbReference>
<dbReference type="Proteomes" id="UP000474778">
    <property type="component" value="Unassembled WGS sequence"/>
</dbReference>
<reference evidence="1 2" key="1">
    <citation type="submission" date="2019-12" db="EMBL/GenBank/DDBJ databases">
        <title>Shewanella insulae sp. nov., isolated from a tidal flat.</title>
        <authorList>
            <person name="Yoon J.-H."/>
        </authorList>
    </citation>
    <scope>NUCLEOTIDE SEQUENCE [LARGE SCALE GENOMIC DNA]</scope>
    <source>
        <strain evidence="1 2">JBTF-M18</strain>
    </source>
</reference>
<dbReference type="InterPro" id="IPR036249">
    <property type="entry name" value="Thioredoxin-like_sf"/>
</dbReference>
<dbReference type="InterPro" id="IPR008554">
    <property type="entry name" value="Glutaredoxin-like"/>
</dbReference>
<dbReference type="EMBL" id="WRPA01000001">
    <property type="protein sequence ID" value="MXR67198.1"/>
    <property type="molecule type" value="Genomic_DNA"/>
</dbReference>
<dbReference type="AlphaFoldDB" id="A0A6L7HVN1"/>
<gene>
    <name evidence="1" type="ORF">GNT65_00650</name>
</gene>
<evidence type="ECO:0000313" key="1">
    <source>
        <dbReference type="EMBL" id="MXR67198.1"/>
    </source>
</evidence>
<keyword evidence="2" id="KW-1185">Reference proteome</keyword>